<dbReference type="GO" id="GO:0019903">
    <property type="term" value="F:protein phosphatase binding"/>
    <property type="evidence" value="ECO:0007669"/>
    <property type="project" value="InterPro"/>
</dbReference>
<dbReference type="Proteomes" id="UP000692954">
    <property type="component" value="Unassembled WGS sequence"/>
</dbReference>
<comment type="similarity">
    <text evidence="1">Belongs to the SAPS family.</text>
</comment>
<feature type="compositionally biased region" description="Acidic residues" evidence="3">
    <location>
        <begin position="551"/>
        <end position="581"/>
    </location>
</feature>
<dbReference type="PANTHER" id="PTHR12634:SF8">
    <property type="entry name" value="FIERY MOUNTAIN, ISOFORM D"/>
    <property type="match status" value="1"/>
</dbReference>
<accession>A0A8S1RLZ7</accession>
<dbReference type="EMBL" id="CAJJDN010000182">
    <property type="protein sequence ID" value="CAD8128039.1"/>
    <property type="molecule type" value="Genomic_DNA"/>
</dbReference>
<name>A0A8S1RLZ7_9CILI</name>
<dbReference type="InterPro" id="IPR007587">
    <property type="entry name" value="SAPS"/>
</dbReference>
<evidence type="ECO:0000313" key="4">
    <source>
        <dbReference type="EMBL" id="CAD8128039.1"/>
    </source>
</evidence>
<reference evidence="4" key="1">
    <citation type="submission" date="2021-01" db="EMBL/GenBank/DDBJ databases">
        <authorList>
            <consortium name="Genoscope - CEA"/>
            <person name="William W."/>
        </authorList>
    </citation>
    <scope>NUCLEOTIDE SEQUENCE</scope>
</reference>
<evidence type="ECO:0000256" key="3">
    <source>
        <dbReference type="SAM" id="MobiDB-lite"/>
    </source>
</evidence>
<organism evidence="4 5">
    <name type="scientific">Paramecium sonneborni</name>
    <dbReference type="NCBI Taxonomy" id="65129"/>
    <lineage>
        <taxon>Eukaryota</taxon>
        <taxon>Sar</taxon>
        <taxon>Alveolata</taxon>
        <taxon>Ciliophora</taxon>
        <taxon>Intramacronucleata</taxon>
        <taxon>Oligohymenophorea</taxon>
        <taxon>Peniculida</taxon>
        <taxon>Parameciidae</taxon>
        <taxon>Paramecium</taxon>
    </lineage>
</organism>
<dbReference type="GO" id="GO:0019888">
    <property type="term" value="F:protein phosphatase regulator activity"/>
    <property type="evidence" value="ECO:0007669"/>
    <property type="project" value="TreeGrafter"/>
</dbReference>
<sequence>MFFNFARFFNQQQQLESLLANPDCDLETILSADGILQEIKGLGATKFADHVIKHPEMYQKMIDYIIQFEDELINKKTQIQYPFLTSEILGSQNQKLIDYLFECPEEEIENENKQIRQGLYNQLLSFLENDILNVTSAGYFAKTYIAIIKKRGFDVWATIVKNKSIIQNLIKHIDIKHISEIIEKLIILDTSQENYEEKFFEERKALLERIMRLLQHKSYNIEIVDNVCDILIEITTKSMSSLYYNNGEIIPFIDIIRKPELFLKLALQTQRIGPYQLLINLVEMQSKETKKEDDDEVVHNLEKDYSIFESILPELPQNLLNQDYHTSNFINSNRLSIQPFGLARMHLLRLIQVLVQTNDNKIIKTLLNNRLIETLQIIILKYESNNQIHSCCDKILRAIIDLNQDEFTNDVLENNNLLNYIILNHKTENTKKGFIGFMTSISNYLEDKSKQNNKILKLLRINEQWQQFIENILNNVNSKEKPFLCNANPRPSQEPDVLDEQETDNILNILRKFNNNFQKSDKHVGNNDNGEGIQRNTEVLNEFEQDPKQDPEEDPQEDNPQDEEVQDEQDQDQQIDYDQAVEDIQVQQEYNQNNFWKLDINEKLAQELLDNFE</sequence>
<gene>
    <name evidence="4" type="ORF">PSON_ATCC_30995.1.T1820064</name>
</gene>
<protein>
    <submittedName>
        <fullName evidence="4">Uncharacterized protein</fullName>
    </submittedName>
</protein>
<dbReference type="PANTHER" id="PTHR12634">
    <property type="entry name" value="SIT4 YEAST -ASSOCIATING PROTEIN-RELATED"/>
    <property type="match status" value="1"/>
</dbReference>
<proteinExistence type="inferred from homology"/>
<keyword evidence="2" id="KW-0131">Cell cycle</keyword>
<evidence type="ECO:0000313" key="5">
    <source>
        <dbReference type="Proteomes" id="UP000692954"/>
    </source>
</evidence>
<dbReference type="OrthoDB" id="303192at2759"/>
<evidence type="ECO:0000256" key="2">
    <source>
        <dbReference type="ARBA" id="ARBA00023306"/>
    </source>
</evidence>
<evidence type="ECO:0000256" key="1">
    <source>
        <dbReference type="ARBA" id="ARBA00006180"/>
    </source>
</evidence>
<comment type="caution">
    <text evidence="4">The sequence shown here is derived from an EMBL/GenBank/DDBJ whole genome shotgun (WGS) entry which is preliminary data.</text>
</comment>
<dbReference type="Pfam" id="PF04499">
    <property type="entry name" value="SAPS"/>
    <property type="match status" value="1"/>
</dbReference>
<feature type="region of interest" description="Disordered" evidence="3">
    <location>
        <begin position="543"/>
        <end position="583"/>
    </location>
</feature>
<dbReference type="AlphaFoldDB" id="A0A8S1RLZ7"/>
<keyword evidence="5" id="KW-1185">Reference proteome</keyword>